<keyword evidence="8" id="KW-1185">Reference proteome</keyword>
<proteinExistence type="predicted"/>
<dbReference type="OrthoDB" id="1496138at2"/>
<keyword evidence="2 5" id="KW-0812">Transmembrane</keyword>
<dbReference type="GO" id="GO:0012505">
    <property type="term" value="C:endomembrane system"/>
    <property type="evidence" value="ECO:0007669"/>
    <property type="project" value="UniProtKB-SubCell"/>
</dbReference>
<organism evidence="7 8">
    <name type="scientific">Chryseobacterium wanjuense</name>
    <dbReference type="NCBI Taxonomy" id="356305"/>
    <lineage>
        <taxon>Bacteria</taxon>
        <taxon>Pseudomonadati</taxon>
        <taxon>Bacteroidota</taxon>
        <taxon>Flavobacteriia</taxon>
        <taxon>Flavobacteriales</taxon>
        <taxon>Weeksellaceae</taxon>
        <taxon>Chryseobacterium group</taxon>
        <taxon>Chryseobacterium</taxon>
    </lineage>
</organism>
<evidence type="ECO:0000313" key="8">
    <source>
        <dbReference type="Proteomes" id="UP000199469"/>
    </source>
</evidence>
<accession>A0A1I0S1S3</accession>
<dbReference type="InterPro" id="IPR011020">
    <property type="entry name" value="HTTM-like"/>
</dbReference>
<evidence type="ECO:0000256" key="1">
    <source>
        <dbReference type="ARBA" id="ARBA00004127"/>
    </source>
</evidence>
<dbReference type="Proteomes" id="UP000199469">
    <property type="component" value="Unassembled WGS sequence"/>
</dbReference>
<feature type="transmembrane region" description="Helical" evidence="5">
    <location>
        <begin position="86"/>
        <end position="109"/>
    </location>
</feature>
<feature type="transmembrane region" description="Helical" evidence="5">
    <location>
        <begin position="12"/>
        <end position="37"/>
    </location>
</feature>
<dbReference type="AlphaFoldDB" id="A0A1I0S1S3"/>
<keyword evidence="3 5" id="KW-1133">Transmembrane helix</keyword>
<evidence type="ECO:0000259" key="6">
    <source>
        <dbReference type="SMART" id="SM00752"/>
    </source>
</evidence>
<evidence type="ECO:0000256" key="2">
    <source>
        <dbReference type="ARBA" id="ARBA00022692"/>
    </source>
</evidence>
<gene>
    <name evidence="7" type="ORF">SAMN05421841_3801</name>
</gene>
<reference evidence="8" key="1">
    <citation type="submission" date="2016-10" db="EMBL/GenBank/DDBJ databases">
        <authorList>
            <person name="Varghese N."/>
            <person name="Submissions S."/>
        </authorList>
    </citation>
    <scope>NUCLEOTIDE SEQUENCE [LARGE SCALE GENOMIC DNA]</scope>
    <source>
        <strain evidence="8">DSM 17724</strain>
    </source>
</reference>
<dbReference type="PANTHER" id="PTHR39535:SF2">
    <property type="entry name" value="HTTM DOMAIN-CONTAINING PROTEIN"/>
    <property type="match status" value="1"/>
</dbReference>
<dbReference type="InterPro" id="IPR052964">
    <property type="entry name" value="Sporulation_signal_mat"/>
</dbReference>
<feature type="transmembrane region" description="Helical" evidence="5">
    <location>
        <begin position="224"/>
        <end position="246"/>
    </location>
</feature>
<evidence type="ECO:0000256" key="4">
    <source>
        <dbReference type="ARBA" id="ARBA00023136"/>
    </source>
</evidence>
<feature type="transmembrane region" description="Helical" evidence="5">
    <location>
        <begin position="258"/>
        <end position="280"/>
    </location>
</feature>
<protein>
    <recommendedName>
        <fullName evidence="6">HTTM-like domain-containing protein</fullName>
    </recommendedName>
</protein>
<evidence type="ECO:0000256" key="3">
    <source>
        <dbReference type="ARBA" id="ARBA00022989"/>
    </source>
</evidence>
<evidence type="ECO:0000256" key="5">
    <source>
        <dbReference type="SAM" id="Phobius"/>
    </source>
</evidence>
<dbReference type="STRING" id="356305.SAMN05421841_3801"/>
<feature type="domain" description="HTTM-like" evidence="6">
    <location>
        <begin position="10"/>
        <end position="289"/>
    </location>
</feature>
<feature type="transmembrane region" description="Helical" evidence="5">
    <location>
        <begin position="121"/>
        <end position="140"/>
    </location>
</feature>
<dbReference type="EMBL" id="FOIU01000003">
    <property type="protein sequence ID" value="SEW48340.1"/>
    <property type="molecule type" value="Genomic_DNA"/>
</dbReference>
<comment type="subcellular location">
    <subcellularLocation>
        <location evidence="1">Endomembrane system</location>
        <topology evidence="1">Multi-pass membrane protein</topology>
    </subcellularLocation>
</comment>
<evidence type="ECO:0000313" key="7">
    <source>
        <dbReference type="EMBL" id="SEW48340.1"/>
    </source>
</evidence>
<dbReference type="PANTHER" id="PTHR39535">
    <property type="entry name" value="SPORULATION-DELAYING PROTEIN SDPB"/>
    <property type="match status" value="1"/>
</dbReference>
<dbReference type="RefSeq" id="WP_089795407.1">
    <property type="nucleotide sequence ID" value="NZ_FOIU01000003.1"/>
</dbReference>
<dbReference type="SMART" id="SM00752">
    <property type="entry name" value="HTTM"/>
    <property type="match status" value="1"/>
</dbReference>
<keyword evidence="4 5" id="KW-0472">Membrane</keyword>
<name>A0A1I0S1S3_9FLAO</name>
<sequence length="307" mass="36203">MKKSLSSYFNKTFTPSFIVFLRISVGFVLLVHFISIWKDFELLYSNQSIIPVEIHGAVYEYNIIPYSQIENFLSAYFQNPNLTFKYIYITLCIFIITGFFSRISAIILLVLQVSLVKSATLFMYGVDFFASMSLFYIILFPTNRYFSLQKRFFPKTITNFPIQSLNICKRILQLHLCVAYFFSGLDKVIGFNWWSGEAMWKSLNLPNFTRFINLPSIFDEKYSLLYLIGGWVIICIEIFYPIFININKTRKLWLTLTILMHIGIIVSFNLFFFSSIMIIWNLTSYYFNYYEKDKIFTESSSAANVYN</sequence>